<name>A0A0C9VWG9_SPHS4</name>
<evidence type="ECO:0000256" key="1">
    <source>
        <dbReference type="SAM" id="MobiDB-lite"/>
    </source>
</evidence>
<dbReference type="Proteomes" id="UP000054279">
    <property type="component" value="Unassembled WGS sequence"/>
</dbReference>
<proteinExistence type="predicted"/>
<keyword evidence="3" id="KW-1185">Reference proteome</keyword>
<dbReference type="EMBL" id="KN837099">
    <property type="protein sequence ID" value="KIJ48107.1"/>
    <property type="molecule type" value="Genomic_DNA"/>
</dbReference>
<protein>
    <submittedName>
        <fullName evidence="2">Uncharacterized protein</fullName>
    </submittedName>
</protein>
<feature type="region of interest" description="Disordered" evidence="1">
    <location>
        <begin position="1"/>
        <end position="26"/>
    </location>
</feature>
<dbReference type="HOGENOM" id="CLU_2623580_0_0_1"/>
<organism evidence="2 3">
    <name type="scientific">Sphaerobolus stellatus (strain SS14)</name>
    <dbReference type="NCBI Taxonomy" id="990650"/>
    <lineage>
        <taxon>Eukaryota</taxon>
        <taxon>Fungi</taxon>
        <taxon>Dikarya</taxon>
        <taxon>Basidiomycota</taxon>
        <taxon>Agaricomycotina</taxon>
        <taxon>Agaricomycetes</taxon>
        <taxon>Phallomycetidae</taxon>
        <taxon>Geastrales</taxon>
        <taxon>Sphaerobolaceae</taxon>
        <taxon>Sphaerobolus</taxon>
    </lineage>
</organism>
<accession>A0A0C9VWG9</accession>
<evidence type="ECO:0000313" key="2">
    <source>
        <dbReference type="EMBL" id="KIJ48107.1"/>
    </source>
</evidence>
<evidence type="ECO:0000313" key="3">
    <source>
        <dbReference type="Proteomes" id="UP000054279"/>
    </source>
</evidence>
<sequence>MRNKLPWSETAGGNISRTSCRGRGRGTNENIDILVYHSILGAVVPNGEIPIMCRCSSSLGFCPKADTKTTAAGWNEAE</sequence>
<reference evidence="2 3" key="1">
    <citation type="submission" date="2014-06" db="EMBL/GenBank/DDBJ databases">
        <title>Evolutionary Origins and Diversification of the Mycorrhizal Mutualists.</title>
        <authorList>
            <consortium name="DOE Joint Genome Institute"/>
            <consortium name="Mycorrhizal Genomics Consortium"/>
            <person name="Kohler A."/>
            <person name="Kuo A."/>
            <person name="Nagy L.G."/>
            <person name="Floudas D."/>
            <person name="Copeland A."/>
            <person name="Barry K.W."/>
            <person name="Cichocki N."/>
            <person name="Veneault-Fourrey C."/>
            <person name="LaButti K."/>
            <person name="Lindquist E.A."/>
            <person name="Lipzen A."/>
            <person name="Lundell T."/>
            <person name="Morin E."/>
            <person name="Murat C."/>
            <person name="Riley R."/>
            <person name="Ohm R."/>
            <person name="Sun H."/>
            <person name="Tunlid A."/>
            <person name="Henrissat B."/>
            <person name="Grigoriev I.V."/>
            <person name="Hibbett D.S."/>
            <person name="Martin F."/>
        </authorList>
    </citation>
    <scope>NUCLEOTIDE SEQUENCE [LARGE SCALE GENOMIC DNA]</scope>
    <source>
        <strain evidence="2 3">SS14</strain>
    </source>
</reference>
<dbReference type="AlphaFoldDB" id="A0A0C9VWG9"/>
<gene>
    <name evidence="2" type="ORF">M422DRAFT_28573</name>
</gene>